<reference evidence="1 2" key="1">
    <citation type="submission" date="2020-01" db="EMBL/GenBank/DDBJ databases">
        <title>Novel species isolated from a subtropical stream in China.</title>
        <authorList>
            <person name="Lu H."/>
        </authorList>
    </citation>
    <scope>NUCLEOTIDE SEQUENCE [LARGE SCALE GENOMIC DNA]</scope>
    <source>
        <strain evidence="1 2">FT82W</strain>
    </source>
</reference>
<protein>
    <submittedName>
        <fullName evidence="1">Uncharacterized protein</fullName>
    </submittedName>
</protein>
<dbReference type="RefSeq" id="WP_161095418.1">
    <property type="nucleotide sequence ID" value="NZ_WWCW01000005.1"/>
</dbReference>
<dbReference type="Proteomes" id="UP000470302">
    <property type="component" value="Unassembled WGS sequence"/>
</dbReference>
<comment type="caution">
    <text evidence="1">The sequence shown here is derived from an EMBL/GenBank/DDBJ whole genome shotgun (WGS) entry which is preliminary data.</text>
</comment>
<dbReference type="AlphaFoldDB" id="A0A845FY30"/>
<gene>
    <name evidence="1" type="ORF">GTP91_02985</name>
</gene>
<dbReference type="EMBL" id="WWCW01000005">
    <property type="protein sequence ID" value="MYM86140.1"/>
    <property type="molecule type" value="Genomic_DNA"/>
</dbReference>
<organism evidence="1 2">
    <name type="scientific">Duganella vulcania</name>
    <dbReference type="NCBI Taxonomy" id="2692166"/>
    <lineage>
        <taxon>Bacteria</taxon>
        <taxon>Pseudomonadati</taxon>
        <taxon>Pseudomonadota</taxon>
        <taxon>Betaproteobacteria</taxon>
        <taxon>Burkholderiales</taxon>
        <taxon>Oxalobacteraceae</taxon>
        <taxon>Telluria group</taxon>
        <taxon>Duganella</taxon>
    </lineage>
</organism>
<name>A0A845FY30_9BURK</name>
<sequence>MQPILSADAPVDPNSGYLSGQFSRVKLSGFGLVVKATDGSAEYVLPMGEDSNFPSAVESQTVVMKLPPGTYRISQWVTYATLTKETLTRKSLDNSPVGEPFKVAPGTVLHLGRYDLGGNKEFVFNGLKMNFKMSPLPVTKREVQNAFATSYPKLADLPFQCLFCVDTVRQSRAANSESARQ</sequence>
<evidence type="ECO:0000313" key="2">
    <source>
        <dbReference type="Proteomes" id="UP000470302"/>
    </source>
</evidence>
<evidence type="ECO:0000313" key="1">
    <source>
        <dbReference type="EMBL" id="MYM86140.1"/>
    </source>
</evidence>
<accession>A0A845FY30</accession>
<proteinExistence type="predicted"/>